<name>A0ABT9Y4B6_9FIRM</name>
<evidence type="ECO:0000313" key="1">
    <source>
        <dbReference type="EMBL" id="MDQ0202675.1"/>
    </source>
</evidence>
<evidence type="ECO:0000313" key="2">
    <source>
        <dbReference type="Proteomes" id="UP001239167"/>
    </source>
</evidence>
<comment type="caution">
    <text evidence="1">The sequence shown here is derived from an EMBL/GenBank/DDBJ whole genome shotgun (WGS) entry which is preliminary data.</text>
</comment>
<reference evidence="1 2" key="1">
    <citation type="submission" date="2023-07" db="EMBL/GenBank/DDBJ databases">
        <title>Genomic Encyclopedia of Type Strains, Phase IV (KMG-IV): sequencing the most valuable type-strain genomes for metagenomic binning, comparative biology and taxonomic classification.</title>
        <authorList>
            <person name="Goeker M."/>
        </authorList>
    </citation>
    <scope>NUCLEOTIDE SEQUENCE [LARGE SCALE GENOMIC DNA]</scope>
    <source>
        <strain evidence="1 2">DSM 16980</strain>
    </source>
</reference>
<gene>
    <name evidence="1" type="ORF">J2S01_000368</name>
</gene>
<dbReference type="Proteomes" id="UP001239167">
    <property type="component" value="Unassembled WGS sequence"/>
</dbReference>
<proteinExistence type="predicted"/>
<sequence>MLIDVDLDICTHKDVKNTDLFKTGLYGDSWVIGTVNIGKF</sequence>
<keyword evidence="2" id="KW-1185">Reference proteome</keyword>
<accession>A0ABT9Y4B6</accession>
<protein>
    <submittedName>
        <fullName evidence="1">Uncharacterized protein</fullName>
    </submittedName>
</protein>
<dbReference type="EMBL" id="JAUSUE010000002">
    <property type="protein sequence ID" value="MDQ0202675.1"/>
    <property type="molecule type" value="Genomic_DNA"/>
</dbReference>
<organism evidence="1 2">
    <name type="scientific">Pectinatus haikarae</name>
    <dbReference type="NCBI Taxonomy" id="349096"/>
    <lineage>
        <taxon>Bacteria</taxon>
        <taxon>Bacillati</taxon>
        <taxon>Bacillota</taxon>
        <taxon>Negativicutes</taxon>
        <taxon>Selenomonadales</taxon>
        <taxon>Selenomonadaceae</taxon>
        <taxon>Pectinatus</taxon>
    </lineage>
</organism>